<evidence type="ECO:0000256" key="6">
    <source>
        <dbReference type="SAM" id="SignalP"/>
    </source>
</evidence>
<keyword evidence="8" id="KW-0808">Transferase</keyword>
<evidence type="ECO:0000259" key="7">
    <source>
        <dbReference type="Pfam" id="PF00962"/>
    </source>
</evidence>
<keyword evidence="8" id="KW-0418">Kinase</keyword>
<keyword evidence="3" id="KW-0479">Metal-binding</keyword>
<dbReference type="Gene3D" id="3.20.20.140">
    <property type="entry name" value="Metal-dependent hydrolases"/>
    <property type="match status" value="1"/>
</dbReference>
<dbReference type="PANTHER" id="PTHR11409">
    <property type="entry name" value="ADENOSINE DEAMINASE"/>
    <property type="match status" value="1"/>
</dbReference>
<comment type="similarity">
    <text evidence="2">Belongs to the metallo-dependent hydrolases superfamily. Adenosine and AMP deaminases family.</text>
</comment>
<evidence type="ECO:0000256" key="4">
    <source>
        <dbReference type="ARBA" id="ARBA00022801"/>
    </source>
</evidence>
<evidence type="ECO:0000256" key="1">
    <source>
        <dbReference type="ARBA" id="ARBA00001947"/>
    </source>
</evidence>
<feature type="domain" description="Adenosine deaminase" evidence="7">
    <location>
        <begin position="169"/>
        <end position="461"/>
    </location>
</feature>
<keyword evidence="6" id="KW-0732">Signal</keyword>
<dbReference type="InterPro" id="IPR006650">
    <property type="entry name" value="A/AMP_deam_AS"/>
</dbReference>
<dbReference type="InterPro" id="IPR006330">
    <property type="entry name" value="Ado/ade_deaminase"/>
</dbReference>
<keyword evidence="9" id="KW-1185">Reference proteome</keyword>
<dbReference type="RefSeq" id="WP_014218743.1">
    <property type="nucleotide sequence ID" value="NZ_LWBO01000034.1"/>
</dbReference>
<dbReference type="InterPro" id="IPR032466">
    <property type="entry name" value="Metal_Hydrolase"/>
</dbReference>
<proteinExistence type="inferred from homology"/>
<dbReference type="InterPro" id="IPR001365">
    <property type="entry name" value="A_deaminase_dom"/>
</dbReference>
<accession>A0ABX3NQS2</accession>
<dbReference type="Proteomes" id="UP000192277">
    <property type="component" value="Unassembled WGS sequence"/>
</dbReference>
<name>A0ABX3NQS2_9BACT</name>
<dbReference type="EMBL" id="LWBO01000034">
    <property type="protein sequence ID" value="OQP43764.1"/>
    <property type="molecule type" value="Genomic_DNA"/>
</dbReference>
<evidence type="ECO:0000256" key="3">
    <source>
        <dbReference type="ARBA" id="ARBA00022723"/>
    </source>
</evidence>
<dbReference type="Pfam" id="PF00962">
    <property type="entry name" value="A_deaminase"/>
    <property type="match status" value="1"/>
</dbReference>
<evidence type="ECO:0000256" key="2">
    <source>
        <dbReference type="ARBA" id="ARBA00006676"/>
    </source>
</evidence>
<dbReference type="SUPFAM" id="SSF51556">
    <property type="entry name" value="Metallo-dependent hydrolases"/>
    <property type="match status" value="1"/>
</dbReference>
<evidence type="ECO:0000256" key="5">
    <source>
        <dbReference type="ARBA" id="ARBA00022833"/>
    </source>
</evidence>
<sequence length="474" mass="53756">MVKSTFVFFTGLIISLSVYANDSTLLTAQEISLDKKLSNLKNELLAKASQNKLSIYSSSFTQLRPFIESSELYKLFQSMPKGGVLHLHNGGMANPKWLINAAAKYNNCYIYIGKDNSNYIYGQLVVFAKGPAPKDFLSLQQYLKFDKNAAGSLLKLLTLNRSDLTDYMDTWVEFEKRFKRVGMLVAYRPFFKEYYREAFNELVKDQVQHVEIRYGFGKLFDEKNGNYPADTAIADLKQLVAEIQNTQPAFTLKLIYSSFKFLDTTAVSEKLKAAFELKKKYPELITGFDLVADEATNHTVGYYNPVWNSIGALEKQYGITMPLYLHAGESSSTSNTNLAEVPFQYNKRIGHGLNLVYFPDIMQRVKTADNLVEVSPISNQELNYVSDLRNHPARVLLANGVACSINSDDPGVYGYDGLSYDFWVAFMAWDLDVARLKKLITNSIVYSSLSEEEKKTALTHLSKAWNKFVDSEYL</sequence>
<keyword evidence="4" id="KW-0378">Hydrolase</keyword>
<organism evidence="8 9">
    <name type="scientific">Niastella koreensis</name>
    <dbReference type="NCBI Taxonomy" id="354356"/>
    <lineage>
        <taxon>Bacteria</taxon>
        <taxon>Pseudomonadati</taxon>
        <taxon>Bacteroidota</taxon>
        <taxon>Chitinophagia</taxon>
        <taxon>Chitinophagales</taxon>
        <taxon>Chitinophagaceae</taxon>
        <taxon>Niastella</taxon>
    </lineage>
</organism>
<dbReference type="PROSITE" id="PS00485">
    <property type="entry name" value="A_DEAMINASE"/>
    <property type="match status" value="1"/>
</dbReference>
<reference evidence="8 9" key="1">
    <citation type="submission" date="2016-04" db="EMBL/GenBank/DDBJ databases">
        <authorList>
            <person name="Chen L."/>
            <person name="Zhuang W."/>
            <person name="Wang G."/>
        </authorList>
    </citation>
    <scope>NUCLEOTIDE SEQUENCE [LARGE SCALE GENOMIC DNA]</scope>
    <source>
        <strain evidence="9">GR20</strain>
    </source>
</reference>
<evidence type="ECO:0000313" key="8">
    <source>
        <dbReference type="EMBL" id="OQP43764.1"/>
    </source>
</evidence>
<feature type="chain" id="PRO_5045697331" evidence="6">
    <location>
        <begin position="21"/>
        <end position="474"/>
    </location>
</feature>
<comment type="cofactor">
    <cofactor evidence="1">
        <name>Zn(2+)</name>
        <dbReference type="ChEBI" id="CHEBI:29105"/>
    </cofactor>
</comment>
<keyword evidence="5" id="KW-0862">Zinc</keyword>
<feature type="signal peptide" evidence="6">
    <location>
        <begin position="1"/>
        <end position="20"/>
    </location>
</feature>
<protein>
    <submittedName>
        <fullName evidence="8">Adenosine kinase</fullName>
    </submittedName>
</protein>
<dbReference type="PANTHER" id="PTHR11409:SF39">
    <property type="entry name" value="ADENOSINE DEAMINASE 2"/>
    <property type="match status" value="1"/>
</dbReference>
<comment type="caution">
    <text evidence="8">The sequence shown here is derived from an EMBL/GenBank/DDBJ whole genome shotgun (WGS) entry which is preliminary data.</text>
</comment>
<gene>
    <name evidence="8" type="ORF">A4D02_09785</name>
</gene>
<dbReference type="GO" id="GO:0016301">
    <property type="term" value="F:kinase activity"/>
    <property type="evidence" value="ECO:0007669"/>
    <property type="project" value="UniProtKB-KW"/>
</dbReference>
<evidence type="ECO:0000313" key="9">
    <source>
        <dbReference type="Proteomes" id="UP000192277"/>
    </source>
</evidence>